<comment type="caution">
    <text evidence="8">The sequence shown here is derived from an EMBL/GenBank/DDBJ whole genome shotgun (WGS) entry which is preliminary data.</text>
</comment>
<dbReference type="NCBIfam" id="NF008320">
    <property type="entry name" value="PRK11111.1"/>
    <property type="match status" value="1"/>
</dbReference>
<evidence type="ECO:0000256" key="4">
    <source>
        <dbReference type="ARBA" id="ARBA00022692"/>
    </source>
</evidence>
<accession>A0A1Q9HJY3</accession>
<dbReference type="EMBL" id="MJMH01000170">
    <property type="protein sequence ID" value="OLQ92009.1"/>
    <property type="molecule type" value="Genomic_DNA"/>
</dbReference>
<evidence type="ECO:0000256" key="1">
    <source>
        <dbReference type="ARBA" id="ARBA00004651"/>
    </source>
</evidence>
<evidence type="ECO:0000313" key="11">
    <source>
        <dbReference type="Proteomes" id="UP000186313"/>
    </source>
</evidence>
<feature type="transmembrane region" description="Helical" evidence="7">
    <location>
        <begin position="187"/>
        <end position="208"/>
    </location>
</feature>
<dbReference type="GO" id="GO:0005886">
    <property type="term" value="C:plasma membrane"/>
    <property type="evidence" value="ECO:0007669"/>
    <property type="project" value="UniProtKB-SubCell"/>
</dbReference>
<evidence type="ECO:0000256" key="7">
    <source>
        <dbReference type="RuleBase" id="RU362048"/>
    </source>
</evidence>
<evidence type="ECO:0000256" key="5">
    <source>
        <dbReference type="ARBA" id="ARBA00022989"/>
    </source>
</evidence>
<proteinExistence type="inferred from homology"/>
<feature type="transmembrane region" description="Helical" evidence="7">
    <location>
        <begin position="116"/>
        <end position="139"/>
    </location>
</feature>
<keyword evidence="3" id="KW-1003">Cell membrane</keyword>
<evidence type="ECO:0000256" key="3">
    <source>
        <dbReference type="ARBA" id="ARBA00022475"/>
    </source>
</evidence>
<keyword evidence="5 7" id="KW-1133">Transmembrane helix</keyword>
<dbReference type="Proteomes" id="UP000186313">
    <property type="component" value="Unassembled WGS sequence"/>
</dbReference>
<evidence type="ECO:0000313" key="10">
    <source>
        <dbReference type="Proteomes" id="UP000186039"/>
    </source>
</evidence>
<name>A0A1Q9HJY3_9VIBR</name>
<comment type="similarity">
    <text evidence="2 7">Belongs to the UPF0056 (MarC) family.</text>
</comment>
<dbReference type="OrthoDB" id="21094at2"/>
<dbReference type="PANTHER" id="PTHR33508">
    <property type="entry name" value="UPF0056 MEMBRANE PROTEIN YHCE"/>
    <property type="match status" value="1"/>
</dbReference>
<evidence type="ECO:0000256" key="2">
    <source>
        <dbReference type="ARBA" id="ARBA00009784"/>
    </source>
</evidence>
<dbReference type="RefSeq" id="WP_075708396.1">
    <property type="nucleotide sequence ID" value="NZ_AP019654.1"/>
</dbReference>
<evidence type="ECO:0000313" key="9">
    <source>
        <dbReference type="EMBL" id="OLQ92009.1"/>
    </source>
</evidence>
<protein>
    <recommendedName>
        <fullName evidence="7">UPF0056 membrane protein</fullName>
    </recommendedName>
</protein>
<gene>
    <name evidence="9" type="ORF">BIY20_09240</name>
    <name evidence="8" type="ORF">BIY22_06360</name>
</gene>
<feature type="transmembrane region" description="Helical" evidence="7">
    <location>
        <begin position="6"/>
        <end position="30"/>
    </location>
</feature>
<comment type="subcellular location">
    <subcellularLocation>
        <location evidence="1 7">Cell membrane</location>
        <topology evidence="1 7">Multi-pass membrane protein</topology>
    </subcellularLocation>
</comment>
<dbReference type="PANTHER" id="PTHR33508:SF1">
    <property type="entry name" value="UPF0056 MEMBRANE PROTEIN YHCE"/>
    <property type="match status" value="1"/>
</dbReference>
<sequence>MQTIELAIFLQFFLGLVAAVNPIGIMPIFVSLTGHMTLEEKRKTARTAHIAIASILIISLVAGQVLLDMFSISLDSFRVVGGLLILTIAFSMMSGKLGEDKQNNQEKSEYVSREQIGVVPLAMPLLAGPGAISSTIVYGARHPNLLDTVGIALTIVVFCFCSWLLYRSAPFIVRFLGQTGINIITRIMGLILGALGIEFIANGLRGLFPALMG</sequence>
<dbReference type="NCBIfam" id="TIGR00427">
    <property type="entry name" value="NAAT family transporter"/>
    <property type="match status" value="1"/>
</dbReference>
<feature type="transmembrane region" description="Helical" evidence="7">
    <location>
        <begin position="145"/>
        <end position="166"/>
    </location>
</feature>
<evidence type="ECO:0000256" key="6">
    <source>
        <dbReference type="ARBA" id="ARBA00023136"/>
    </source>
</evidence>
<feature type="transmembrane region" description="Helical" evidence="7">
    <location>
        <begin position="76"/>
        <end position="95"/>
    </location>
</feature>
<organism evidence="8 11">
    <name type="scientific">Vibrio panuliri</name>
    <dbReference type="NCBI Taxonomy" id="1381081"/>
    <lineage>
        <taxon>Bacteria</taxon>
        <taxon>Pseudomonadati</taxon>
        <taxon>Pseudomonadota</taxon>
        <taxon>Gammaproteobacteria</taxon>
        <taxon>Vibrionales</taxon>
        <taxon>Vibrionaceae</taxon>
        <taxon>Vibrio</taxon>
    </lineage>
</organism>
<keyword evidence="10" id="KW-1185">Reference proteome</keyword>
<evidence type="ECO:0000313" key="8">
    <source>
        <dbReference type="EMBL" id="OLQ90611.1"/>
    </source>
</evidence>
<keyword evidence="6 7" id="KW-0472">Membrane</keyword>
<dbReference type="Pfam" id="PF01914">
    <property type="entry name" value="MarC"/>
    <property type="match status" value="1"/>
</dbReference>
<dbReference type="Proteomes" id="UP000186039">
    <property type="component" value="Unassembled WGS sequence"/>
</dbReference>
<reference evidence="10 11" key="1">
    <citation type="submission" date="2016-09" db="EMBL/GenBank/DDBJ databases">
        <title>Genomic Taxonomy of the Vibrionaceae.</title>
        <authorList>
            <person name="Gonzalez-Castillo A."/>
            <person name="Gomez-Gil B."/>
            <person name="Enciso-Ibarra K."/>
        </authorList>
    </citation>
    <scope>NUCLEOTIDE SEQUENCE [LARGE SCALE GENOMIC DNA]</scope>
    <source>
        <strain evidence="9 10">CAIM 1902</strain>
        <strain evidence="8 11">CAIM 703</strain>
    </source>
</reference>
<dbReference type="STRING" id="1381081.BIY22_06360"/>
<feature type="transmembrane region" description="Helical" evidence="7">
    <location>
        <begin position="50"/>
        <end position="70"/>
    </location>
</feature>
<dbReference type="AlphaFoldDB" id="A0A1Q9HJY3"/>
<keyword evidence="4 7" id="KW-0812">Transmembrane</keyword>
<dbReference type="InterPro" id="IPR002771">
    <property type="entry name" value="Multi_antbiot-R_MarC"/>
</dbReference>
<dbReference type="EMBL" id="MJMJ01000012">
    <property type="protein sequence ID" value="OLQ90611.1"/>
    <property type="molecule type" value="Genomic_DNA"/>
</dbReference>